<feature type="domain" description="Myb/SANT-like DNA-binding" evidence="3">
    <location>
        <begin position="8"/>
        <end position="95"/>
    </location>
</feature>
<proteinExistence type="predicted"/>
<evidence type="ECO:0000256" key="2">
    <source>
        <dbReference type="SAM" id="MobiDB-lite"/>
    </source>
</evidence>
<gene>
    <name evidence="4" type="ORF">R3I93_017495</name>
</gene>
<comment type="caution">
    <text evidence="4">The sequence shown here is derived from an EMBL/GenBank/DDBJ whole genome shotgun (WGS) entry which is preliminary data.</text>
</comment>
<dbReference type="AlphaFoldDB" id="A0AAN9CJR4"/>
<dbReference type="Pfam" id="PF13837">
    <property type="entry name" value="Myb_DNA-bind_4"/>
    <property type="match status" value="1"/>
</dbReference>
<dbReference type="Gene3D" id="1.10.10.60">
    <property type="entry name" value="Homeodomain-like"/>
    <property type="match status" value="1"/>
</dbReference>
<dbReference type="PANTHER" id="PTHR47595">
    <property type="entry name" value="HEAT SHOCK 70 KDA PROTEIN 14"/>
    <property type="match status" value="1"/>
</dbReference>
<reference evidence="4 5" key="1">
    <citation type="submission" date="2024-02" db="EMBL/GenBank/DDBJ databases">
        <title>Chromosome-level genome assembly of the Eurasian Minnow (Phoxinus phoxinus).</title>
        <authorList>
            <person name="Oriowo T.O."/>
            <person name="Martin S."/>
            <person name="Stange M."/>
            <person name="Chrysostomakis Y."/>
            <person name="Brown T."/>
            <person name="Winkler S."/>
            <person name="Kukowka S."/>
            <person name="Myers E.W."/>
            <person name="Bohne A."/>
        </authorList>
    </citation>
    <scope>NUCLEOTIDE SEQUENCE [LARGE SCALE GENOMIC DNA]</scope>
    <source>
        <strain evidence="4">ZFMK-TIS-60720</strain>
        <tissue evidence="4">Whole Organism</tissue>
    </source>
</reference>
<evidence type="ECO:0000313" key="4">
    <source>
        <dbReference type="EMBL" id="KAK7137426.1"/>
    </source>
</evidence>
<keyword evidence="5" id="KW-1185">Reference proteome</keyword>
<dbReference type="EMBL" id="JAYKXH010000018">
    <property type="protein sequence ID" value="KAK7137426.1"/>
    <property type="molecule type" value="Genomic_DNA"/>
</dbReference>
<keyword evidence="1" id="KW-0175">Coiled coil</keyword>
<dbReference type="PANTHER" id="PTHR47595:SF1">
    <property type="entry name" value="MYB_SANT-LIKE DNA-BINDING DOMAIN-CONTAINING PROTEIN"/>
    <property type="match status" value="1"/>
</dbReference>
<sequence>MEFNKKYDRWTDDEVQALLSIFAEDEIQRELETAIRNEYLKISSRLCELGIVHTGKQCREKLKKLKQDYKKLKDHNNRSGSDRCTNKWFDHLDALLGHRPAFSGAAVTKDSAIALLETILESEDQSVEDEMIGPNDLLATETSVFSPAITSSPRPMSPAETHTRRGKRKRDCDFLDALRDMDDANRAALQLGQEQRDKYMQLLLESQAEEREMRRQELAFLQSEAEESRRQQRDFQDGFLSVLGQFAQSFKK</sequence>
<organism evidence="4 5">
    <name type="scientific">Phoxinus phoxinus</name>
    <name type="common">Eurasian minnow</name>
    <dbReference type="NCBI Taxonomy" id="58324"/>
    <lineage>
        <taxon>Eukaryota</taxon>
        <taxon>Metazoa</taxon>
        <taxon>Chordata</taxon>
        <taxon>Craniata</taxon>
        <taxon>Vertebrata</taxon>
        <taxon>Euteleostomi</taxon>
        <taxon>Actinopterygii</taxon>
        <taxon>Neopterygii</taxon>
        <taxon>Teleostei</taxon>
        <taxon>Ostariophysi</taxon>
        <taxon>Cypriniformes</taxon>
        <taxon>Leuciscidae</taxon>
        <taxon>Phoxininae</taxon>
        <taxon>Phoxinus</taxon>
    </lineage>
</organism>
<protein>
    <recommendedName>
        <fullName evidence="3">Myb/SANT-like DNA-binding domain-containing protein</fullName>
    </recommendedName>
</protein>
<name>A0AAN9CJR4_9TELE</name>
<feature type="coiled-coil region" evidence="1">
    <location>
        <begin position="204"/>
        <end position="231"/>
    </location>
</feature>
<dbReference type="Proteomes" id="UP001364617">
    <property type="component" value="Unassembled WGS sequence"/>
</dbReference>
<dbReference type="InterPro" id="IPR044822">
    <property type="entry name" value="Myb_DNA-bind_4"/>
</dbReference>
<evidence type="ECO:0000256" key="1">
    <source>
        <dbReference type="SAM" id="Coils"/>
    </source>
</evidence>
<accession>A0AAN9CJR4</accession>
<feature type="region of interest" description="Disordered" evidence="2">
    <location>
        <begin position="147"/>
        <end position="168"/>
    </location>
</feature>
<evidence type="ECO:0000313" key="5">
    <source>
        <dbReference type="Proteomes" id="UP001364617"/>
    </source>
</evidence>
<evidence type="ECO:0000259" key="3">
    <source>
        <dbReference type="Pfam" id="PF13837"/>
    </source>
</evidence>